<dbReference type="NCBIfam" id="NF003763">
    <property type="entry name" value="PRK05354.1"/>
    <property type="match status" value="1"/>
</dbReference>
<dbReference type="HAMAP" id="MF_01417">
    <property type="entry name" value="SpeA"/>
    <property type="match status" value="1"/>
</dbReference>
<keyword evidence="5 12" id="KW-0479">Metal-binding</keyword>
<evidence type="ECO:0000256" key="14">
    <source>
        <dbReference type="PIRSR" id="PIRSR600183-50"/>
    </source>
</evidence>
<dbReference type="Gene3D" id="1.20.58.930">
    <property type="match status" value="1"/>
</dbReference>
<comment type="cofactor">
    <cofactor evidence="2 12">
        <name>Mg(2+)</name>
        <dbReference type="ChEBI" id="CHEBI:18420"/>
    </cofactor>
</comment>
<feature type="active site" description="Proton donor" evidence="14">
    <location>
        <position position="495"/>
    </location>
</feature>
<dbReference type="PROSITE" id="PS00878">
    <property type="entry name" value="ODR_DC_2_1"/>
    <property type="match status" value="1"/>
</dbReference>
<dbReference type="FunCoup" id="A0A3N0VL85">
    <property type="interactions" value="140"/>
</dbReference>
<reference evidence="18 19" key="1">
    <citation type="submission" date="2018-10" db="EMBL/GenBank/DDBJ databases">
        <authorList>
            <person name="Chen W.-M."/>
        </authorList>
    </citation>
    <scope>NUCLEOTIDE SEQUENCE [LARGE SCALE GENOMIC DNA]</scope>
    <source>
        <strain evidence="18 19">THS-13</strain>
    </source>
</reference>
<evidence type="ECO:0000256" key="3">
    <source>
        <dbReference type="ARBA" id="ARBA00002257"/>
    </source>
</evidence>
<dbReference type="InterPro" id="IPR040634">
    <property type="entry name" value="Arg_decarb_HB"/>
</dbReference>
<dbReference type="Pfam" id="PF17810">
    <property type="entry name" value="Arg_decarb_HB"/>
    <property type="match status" value="1"/>
</dbReference>
<evidence type="ECO:0000256" key="8">
    <source>
        <dbReference type="ARBA" id="ARBA00022898"/>
    </source>
</evidence>
<dbReference type="Gene3D" id="2.40.37.10">
    <property type="entry name" value="Lyase, Ornithine Decarboxylase, Chain A, domain 1"/>
    <property type="match status" value="1"/>
</dbReference>
<feature type="domain" description="Arginine decarboxylase C-terminal helical" evidence="17">
    <location>
        <begin position="576"/>
        <end position="624"/>
    </location>
</feature>
<comment type="cofactor">
    <cofactor evidence="1 12 13">
        <name>pyridoxal 5'-phosphate</name>
        <dbReference type="ChEBI" id="CHEBI:597326"/>
    </cofactor>
</comment>
<dbReference type="InterPro" id="IPR000183">
    <property type="entry name" value="Orn/DAP/Arg_de-COase"/>
</dbReference>
<comment type="catalytic activity">
    <reaction evidence="12">
        <text>L-arginine + H(+) = agmatine + CO2</text>
        <dbReference type="Rhea" id="RHEA:17641"/>
        <dbReference type="ChEBI" id="CHEBI:15378"/>
        <dbReference type="ChEBI" id="CHEBI:16526"/>
        <dbReference type="ChEBI" id="CHEBI:32682"/>
        <dbReference type="ChEBI" id="CHEBI:58145"/>
        <dbReference type="EC" id="4.1.1.19"/>
    </reaction>
</comment>
<dbReference type="GO" id="GO:0046872">
    <property type="term" value="F:metal ion binding"/>
    <property type="evidence" value="ECO:0007669"/>
    <property type="project" value="UniProtKB-KW"/>
</dbReference>
<evidence type="ECO:0000256" key="13">
    <source>
        <dbReference type="PIRSR" id="PIRSR001336-50"/>
    </source>
</evidence>
<name>A0A3N0VL85_9GAMM</name>
<evidence type="ECO:0000256" key="12">
    <source>
        <dbReference type="HAMAP-Rule" id="MF_01417"/>
    </source>
</evidence>
<evidence type="ECO:0000313" key="19">
    <source>
        <dbReference type="Proteomes" id="UP000282106"/>
    </source>
</evidence>
<evidence type="ECO:0000259" key="16">
    <source>
        <dbReference type="Pfam" id="PF17810"/>
    </source>
</evidence>
<evidence type="ECO:0000256" key="4">
    <source>
        <dbReference type="ARBA" id="ARBA00008357"/>
    </source>
</evidence>
<feature type="binding site" evidence="12">
    <location>
        <begin position="278"/>
        <end position="288"/>
    </location>
    <ligand>
        <name>substrate</name>
    </ligand>
</feature>
<keyword evidence="8 12" id="KW-0663">Pyridoxal phosphate</keyword>
<dbReference type="PIRSF" id="PIRSF001336">
    <property type="entry name" value="Arg_decrbxlase"/>
    <property type="match status" value="1"/>
</dbReference>
<dbReference type="Gene3D" id="1.10.287.3440">
    <property type="match status" value="1"/>
</dbReference>
<keyword evidence="19" id="KW-1185">Reference proteome</keyword>
<protein>
    <recommendedName>
        <fullName evidence="12">Biosynthetic arginine decarboxylase</fullName>
        <shortName evidence="12">ADC</shortName>
        <ecNumber evidence="12">4.1.1.19</ecNumber>
    </recommendedName>
</protein>
<keyword evidence="7 12" id="KW-0460">Magnesium</keyword>
<dbReference type="SUPFAM" id="SSF50621">
    <property type="entry name" value="Alanine racemase C-terminal domain-like"/>
    <property type="match status" value="1"/>
</dbReference>
<feature type="domain" description="Orn/DAP/Arg decarboxylase 2 N-terminal" evidence="15">
    <location>
        <begin position="88"/>
        <end position="338"/>
    </location>
</feature>
<dbReference type="EC" id="4.1.1.19" evidence="12"/>
<dbReference type="UniPathway" id="UPA00186">
    <property type="reaction ID" value="UER00284"/>
</dbReference>
<dbReference type="InterPro" id="IPR009006">
    <property type="entry name" value="Ala_racemase/Decarboxylase_C"/>
</dbReference>
<dbReference type="InterPro" id="IPR029066">
    <property type="entry name" value="PLP-binding_barrel"/>
</dbReference>
<dbReference type="NCBIfam" id="TIGR01273">
    <property type="entry name" value="speA"/>
    <property type="match status" value="1"/>
</dbReference>
<keyword evidence="6 12" id="KW-0210">Decarboxylase</keyword>
<dbReference type="PRINTS" id="PR01180">
    <property type="entry name" value="ARGDCRBXLASE"/>
</dbReference>
<dbReference type="GO" id="GO:0008792">
    <property type="term" value="F:arginine decarboxylase activity"/>
    <property type="evidence" value="ECO:0007669"/>
    <property type="project" value="UniProtKB-UniRule"/>
</dbReference>
<feature type="modified residue" description="N6-(pyridoxal phosphate)lysine" evidence="12 13">
    <location>
        <position position="98"/>
    </location>
</feature>
<dbReference type="InterPro" id="IPR022657">
    <property type="entry name" value="De-COase2_CS"/>
</dbReference>
<dbReference type="InterPro" id="IPR002985">
    <property type="entry name" value="Arg_decrbxlase"/>
</dbReference>
<dbReference type="GO" id="GO:0033388">
    <property type="term" value="P:putrescine biosynthetic process from arginine"/>
    <property type="evidence" value="ECO:0007669"/>
    <property type="project" value="UniProtKB-ARBA"/>
</dbReference>
<dbReference type="GO" id="GO:0008295">
    <property type="term" value="P:spermidine biosynthetic process"/>
    <property type="evidence" value="ECO:0007669"/>
    <property type="project" value="UniProtKB-UniRule"/>
</dbReference>
<dbReference type="InterPro" id="IPR022644">
    <property type="entry name" value="De-COase2_N"/>
</dbReference>
<keyword evidence="11 12" id="KW-0456">Lyase</keyword>
<comment type="pathway">
    <text evidence="12">Amine and polyamine biosynthesis; agmatine biosynthesis; agmatine from L-arginine: step 1/1.</text>
</comment>
<dbReference type="PANTHER" id="PTHR43295:SF9">
    <property type="entry name" value="BIOSYNTHETIC ARGININE DECARBOXYLASE"/>
    <property type="match status" value="1"/>
</dbReference>
<dbReference type="Gene3D" id="3.20.20.10">
    <property type="entry name" value="Alanine racemase"/>
    <property type="match status" value="1"/>
</dbReference>
<comment type="caution">
    <text evidence="18">The sequence shown here is derived from an EMBL/GenBank/DDBJ whole genome shotgun (WGS) entry which is preliminary data.</text>
</comment>
<proteinExistence type="inferred from homology"/>
<comment type="similarity">
    <text evidence="4 12">Belongs to the Orn/Lys/Arg decarboxylase class-II family. SpeA subfamily.</text>
</comment>
<dbReference type="FunFam" id="3.20.20.10:FF:000001">
    <property type="entry name" value="Biosynthetic arginine decarboxylase"/>
    <property type="match status" value="1"/>
</dbReference>
<evidence type="ECO:0000256" key="10">
    <source>
        <dbReference type="ARBA" id="ARBA00023115"/>
    </source>
</evidence>
<dbReference type="PANTHER" id="PTHR43295">
    <property type="entry name" value="ARGININE DECARBOXYLASE"/>
    <property type="match status" value="1"/>
</dbReference>
<accession>A0A3N0VL85</accession>
<dbReference type="Pfam" id="PF17944">
    <property type="entry name" value="Arg_decarbox_C"/>
    <property type="match status" value="1"/>
</dbReference>
<dbReference type="PROSITE" id="PS00879">
    <property type="entry name" value="ODR_DC_2_2"/>
    <property type="match status" value="1"/>
</dbReference>
<dbReference type="Pfam" id="PF02784">
    <property type="entry name" value="Orn_Arg_deC_N"/>
    <property type="match status" value="1"/>
</dbReference>
<dbReference type="Proteomes" id="UP000282106">
    <property type="component" value="Unassembled WGS sequence"/>
</dbReference>
<keyword evidence="10 12" id="KW-0620">Polyamine biosynthesis</keyword>
<dbReference type="AlphaFoldDB" id="A0A3N0VL85"/>
<evidence type="ECO:0000313" key="18">
    <source>
        <dbReference type="EMBL" id="ROH93516.1"/>
    </source>
</evidence>
<dbReference type="GO" id="GO:0006527">
    <property type="term" value="P:L-arginine catabolic process"/>
    <property type="evidence" value="ECO:0007669"/>
    <property type="project" value="InterPro"/>
</dbReference>
<evidence type="ECO:0000256" key="6">
    <source>
        <dbReference type="ARBA" id="ARBA00022793"/>
    </source>
</evidence>
<dbReference type="InParanoid" id="A0A3N0VL85"/>
<dbReference type="InterPro" id="IPR022653">
    <property type="entry name" value="De-COase2_pyr-phos_BS"/>
</dbReference>
<evidence type="ECO:0000256" key="5">
    <source>
        <dbReference type="ARBA" id="ARBA00022723"/>
    </source>
</evidence>
<feature type="domain" description="Arginine decarboxylase helical bundle" evidence="16">
    <location>
        <begin position="363"/>
        <end position="444"/>
    </location>
</feature>
<evidence type="ECO:0000259" key="17">
    <source>
        <dbReference type="Pfam" id="PF17944"/>
    </source>
</evidence>
<dbReference type="SUPFAM" id="SSF51419">
    <property type="entry name" value="PLP-binding barrel"/>
    <property type="match status" value="1"/>
</dbReference>
<gene>
    <name evidence="12" type="primary">speA</name>
    <name evidence="18" type="ORF">ED208_03075</name>
</gene>
<evidence type="ECO:0000256" key="7">
    <source>
        <dbReference type="ARBA" id="ARBA00022842"/>
    </source>
</evidence>
<dbReference type="PRINTS" id="PR01179">
    <property type="entry name" value="ODADCRBXLASE"/>
</dbReference>
<organism evidence="18 19">
    <name type="scientific">Stagnimonas aquatica</name>
    <dbReference type="NCBI Taxonomy" id="2689987"/>
    <lineage>
        <taxon>Bacteria</taxon>
        <taxon>Pseudomonadati</taxon>
        <taxon>Pseudomonadota</taxon>
        <taxon>Gammaproteobacteria</taxon>
        <taxon>Nevskiales</taxon>
        <taxon>Nevskiaceae</taxon>
        <taxon>Stagnimonas</taxon>
    </lineage>
</organism>
<comment type="function">
    <text evidence="3 12">Catalyzes the biosynthesis of agmatine from arginine.</text>
</comment>
<evidence type="ECO:0000256" key="11">
    <source>
        <dbReference type="ARBA" id="ARBA00023239"/>
    </source>
</evidence>
<evidence type="ECO:0000256" key="2">
    <source>
        <dbReference type="ARBA" id="ARBA00001946"/>
    </source>
</evidence>
<evidence type="ECO:0000259" key="15">
    <source>
        <dbReference type="Pfam" id="PF02784"/>
    </source>
</evidence>
<evidence type="ECO:0000256" key="9">
    <source>
        <dbReference type="ARBA" id="ARBA00023066"/>
    </source>
</evidence>
<dbReference type="InterPro" id="IPR041128">
    <property type="entry name" value="Arg_decarbox_C"/>
</dbReference>
<dbReference type="RefSeq" id="WP_123210371.1">
    <property type="nucleotide sequence ID" value="NZ_RJVO01000001.1"/>
</dbReference>
<keyword evidence="9 12" id="KW-0745">Spermidine biosynthesis</keyword>
<dbReference type="CDD" id="cd06830">
    <property type="entry name" value="PLPDE_III_ADC"/>
    <property type="match status" value="1"/>
</dbReference>
<sequence>MSWQPSQARALYNIPQWSEGYVDVNPAGHLTVRPFKTGPAVDLAALATRLPREGLELPVLVRFTDILRDRVDALTGAFAEVIREYEYGGRYTAVYPIKVNQQKSVVEAILEHGGERVGIEAGSKPELAAVLGLARPGSVIVCNGYKDRAYIRRALIGQKLGHKVYIVVEKLSELPLVIEESKHLEVAPLIGLRVRLANMSESTQQNTGGEKSKFGLTTPQILQALEMMRQAGLMSAVGMIHFHLGSQVANVQDVARGMREAARFYVELRRLGAPITVVDVGGGLGVDYEGTRSRSHCSMNYGLREYARSIVRTLQEVCAESGEPVPDLISESGRALTAHHAVLIANVVDSEVIPESALEAPAEEAAPVLHELWDCLHEIVERGPLESLHEADALLAEAHAQYAEGKLSLAGRAWAEQATHATARAVIPLLDAGVRAHREALELLRERLSAKYFCNFSVFQSVPDAWAIDQVFPILPIHRLDEAPELRARLCDLTCDSDGRLDSYVDREGLTPTLALHPLRPGEPYLLGFFMVGAYQEILGDMHNLFGDTNAVNVVLDPAAPEGWRLDDPEQGDRTDELLRYVHLAPEELAQSYRRKLAASRLPAGEQATLLAELEAGLSGYTYLG</sequence>
<evidence type="ECO:0000256" key="1">
    <source>
        <dbReference type="ARBA" id="ARBA00001933"/>
    </source>
</evidence>
<dbReference type="EMBL" id="RJVO01000001">
    <property type="protein sequence ID" value="ROH93516.1"/>
    <property type="molecule type" value="Genomic_DNA"/>
</dbReference>